<dbReference type="OrthoDB" id="7325417at2"/>
<dbReference type="AlphaFoldDB" id="A0A561R7M4"/>
<proteinExistence type="predicted"/>
<dbReference type="Pfam" id="PF04909">
    <property type="entry name" value="Amidohydro_2"/>
    <property type="match status" value="1"/>
</dbReference>
<evidence type="ECO:0000313" key="3">
    <source>
        <dbReference type="EMBL" id="TWF58592.1"/>
    </source>
</evidence>
<dbReference type="SUPFAM" id="SSF51556">
    <property type="entry name" value="Metallo-dependent hydrolases"/>
    <property type="match status" value="1"/>
</dbReference>
<dbReference type="GO" id="GO:0016787">
    <property type="term" value="F:hydrolase activity"/>
    <property type="evidence" value="ECO:0007669"/>
    <property type="project" value="InterPro"/>
</dbReference>
<keyword evidence="4" id="KW-1185">Reference proteome</keyword>
<dbReference type="PANTHER" id="PTHR21240">
    <property type="entry name" value="2-AMINO-3-CARBOXYLMUCONATE-6-SEMIALDEHYDE DECARBOXYLASE"/>
    <property type="match status" value="1"/>
</dbReference>
<feature type="domain" description="Amidohydrolase-related" evidence="2">
    <location>
        <begin position="89"/>
        <end position="297"/>
    </location>
</feature>
<accession>A0A561R7M4</accession>
<dbReference type="RefSeq" id="WP_145631856.1">
    <property type="nucleotide sequence ID" value="NZ_VIWP01000001.1"/>
</dbReference>
<reference evidence="3 4" key="1">
    <citation type="submission" date="2019-06" db="EMBL/GenBank/DDBJ databases">
        <title>Sorghum-associated microbial communities from plants grown in Nebraska, USA.</title>
        <authorList>
            <person name="Schachtman D."/>
        </authorList>
    </citation>
    <scope>NUCLEOTIDE SEQUENCE [LARGE SCALE GENOMIC DNA]</scope>
    <source>
        <strain evidence="3 4">1225</strain>
    </source>
</reference>
<evidence type="ECO:0000259" key="2">
    <source>
        <dbReference type="Pfam" id="PF04909"/>
    </source>
</evidence>
<organism evidence="3 4">
    <name type="scientific">Neorhizobium alkalisoli</name>
    <dbReference type="NCBI Taxonomy" id="528178"/>
    <lineage>
        <taxon>Bacteria</taxon>
        <taxon>Pseudomonadati</taxon>
        <taxon>Pseudomonadota</taxon>
        <taxon>Alphaproteobacteria</taxon>
        <taxon>Hyphomicrobiales</taxon>
        <taxon>Rhizobiaceae</taxon>
        <taxon>Rhizobium/Agrobacterium group</taxon>
        <taxon>Neorhizobium</taxon>
    </lineage>
</organism>
<protein>
    <recommendedName>
        <fullName evidence="2">Amidohydrolase-related domain-containing protein</fullName>
    </recommendedName>
</protein>
<name>A0A561R7M4_9HYPH</name>
<dbReference type="InterPro" id="IPR006680">
    <property type="entry name" value="Amidohydro-rel"/>
</dbReference>
<keyword evidence="1" id="KW-0456">Lyase</keyword>
<evidence type="ECO:0000313" key="4">
    <source>
        <dbReference type="Proteomes" id="UP000320653"/>
    </source>
</evidence>
<comment type="caution">
    <text evidence="3">The sequence shown here is derived from an EMBL/GenBank/DDBJ whole genome shotgun (WGS) entry which is preliminary data.</text>
</comment>
<gene>
    <name evidence="3" type="ORF">FHW37_101396</name>
</gene>
<evidence type="ECO:0000256" key="1">
    <source>
        <dbReference type="ARBA" id="ARBA00023239"/>
    </source>
</evidence>
<dbReference type="Proteomes" id="UP000320653">
    <property type="component" value="Unassembled WGS sequence"/>
</dbReference>
<dbReference type="GO" id="GO:0016831">
    <property type="term" value="F:carboxy-lyase activity"/>
    <property type="evidence" value="ECO:0007669"/>
    <property type="project" value="InterPro"/>
</dbReference>
<sequence>MACRGEKRLKASLTDNGGRQIARIIDVSTNFKPHTQLKLYDVLGVDRSKAQKLDPEAYIAEMDRNGVAMTGVIANVVQNGVRGDLLATHVDEVYPVLKQYPDRFFGWCGINPLGGMETLRYIEYAVKELGFKGVHVYPHWFGVPINDRTYWPIYAKCCELEIPITLQVGRQSPRSGAKLCAKPEWLEDAAFDFPELTLIGLHIGVPFDWEMTSCAISHENVYIIADAHPPSTWSPHFIDYVSKTGFVNRDGIRKVMWGTDWPVQNLTKSLEEVRALGIPQEALDGLLGENAIRILKLDVPAAK</sequence>
<dbReference type="InterPro" id="IPR032465">
    <property type="entry name" value="ACMSD"/>
</dbReference>
<dbReference type="Gene3D" id="3.20.20.140">
    <property type="entry name" value="Metal-dependent hydrolases"/>
    <property type="match status" value="1"/>
</dbReference>
<dbReference type="EMBL" id="VIWP01000001">
    <property type="protein sequence ID" value="TWF58592.1"/>
    <property type="molecule type" value="Genomic_DNA"/>
</dbReference>
<dbReference type="PANTHER" id="PTHR21240:SF19">
    <property type="entry name" value="CATALYTIC_ HYDROLASE"/>
    <property type="match status" value="1"/>
</dbReference>
<dbReference type="InterPro" id="IPR032466">
    <property type="entry name" value="Metal_Hydrolase"/>
</dbReference>